<keyword evidence="4" id="KW-0236">DNA replication inhibitor</keyword>
<dbReference type="InterPro" id="IPR040038">
    <property type="entry name" value="TIPIN/Csm3/Swi3"/>
</dbReference>
<sequence length="100" mass="11196">ELGLDEEVSAAKKPKAPRVKLDAEKLLSDKGLAELRRMARDLELKGKGHEWGDAARLLSLYQGWLDGLFPRGKFLDALAMVEKTGHNQVVKKVREAMINE</sequence>
<comment type="similarity">
    <text evidence="2 7">Belongs to the CSM3 family.</text>
</comment>
<comment type="caution">
    <text evidence="9">The sequence shown here is derived from an EMBL/GenBank/DDBJ whole genome shotgun (WGS) entry which is preliminary data.</text>
</comment>
<proteinExistence type="inferred from homology"/>
<dbReference type="GeneID" id="63832573"/>
<feature type="non-terminal residue" evidence="9">
    <location>
        <position position="100"/>
    </location>
</feature>
<dbReference type="OrthoDB" id="437078at2759"/>
<dbReference type="PANTHER" id="PTHR13220:SF11">
    <property type="entry name" value="TIMELESS-INTERACTING PROTEIN"/>
    <property type="match status" value="1"/>
</dbReference>
<dbReference type="InterPro" id="IPR012923">
    <property type="entry name" value="Csm3"/>
</dbReference>
<name>A0A9P4Y8R0_CRYP1</name>
<dbReference type="GO" id="GO:0043111">
    <property type="term" value="P:replication fork arrest"/>
    <property type="evidence" value="ECO:0007669"/>
    <property type="project" value="TreeGrafter"/>
</dbReference>
<dbReference type="GO" id="GO:0000076">
    <property type="term" value="P:DNA replication checkpoint signaling"/>
    <property type="evidence" value="ECO:0007669"/>
    <property type="project" value="UniProtKB-UniRule"/>
</dbReference>
<comment type="subcellular location">
    <subcellularLocation>
        <location evidence="1 7">Nucleus</location>
    </subcellularLocation>
</comment>
<evidence type="ECO:0000313" key="10">
    <source>
        <dbReference type="Proteomes" id="UP000803844"/>
    </source>
</evidence>
<dbReference type="GO" id="GO:0003677">
    <property type="term" value="F:DNA binding"/>
    <property type="evidence" value="ECO:0007669"/>
    <property type="project" value="TreeGrafter"/>
</dbReference>
<feature type="domain" description="Chromosome segregation in meiosis protein 3" evidence="8">
    <location>
        <begin position="20"/>
        <end position="100"/>
    </location>
</feature>
<evidence type="ECO:0000256" key="4">
    <source>
        <dbReference type="ARBA" id="ARBA00022880"/>
    </source>
</evidence>
<dbReference type="GO" id="GO:0006974">
    <property type="term" value="P:DNA damage response"/>
    <property type="evidence" value="ECO:0007669"/>
    <property type="project" value="UniProtKB-KW"/>
</dbReference>
<keyword evidence="3 7" id="KW-0227">DNA damage</keyword>
<dbReference type="RefSeq" id="XP_040779554.1">
    <property type="nucleotide sequence ID" value="XM_040915444.1"/>
</dbReference>
<dbReference type="GO" id="GO:0031297">
    <property type="term" value="P:replication fork processing"/>
    <property type="evidence" value="ECO:0007669"/>
    <property type="project" value="UniProtKB-UniRule"/>
</dbReference>
<keyword evidence="10" id="KW-1185">Reference proteome</keyword>
<evidence type="ECO:0000256" key="5">
    <source>
        <dbReference type="ARBA" id="ARBA00023242"/>
    </source>
</evidence>
<feature type="non-terminal residue" evidence="9">
    <location>
        <position position="1"/>
    </location>
</feature>
<evidence type="ECO:0000256" key="7">
    <source>
        <dbReference type="RuleBase" id="RU366049"/>
    </source>
</evidence>
<dbReference type="GO" id="GO:0031298">
    <property type="term" value="C:replication fork protection complex"/>
    <property type="evidence" value="ECO:0007669"/>
    <property type="project" value="TreeGrafter"/>
</dbReference>
<protein>
    <recommendedName>
        <fullName evidence="7">Chromosome segregation in meiosis protein</fullName>
    </recommendedName>
</protein>
<dbReference type="Proteomes" id="UP000803844">
    <property type="component" value="Unassembled WGS sequence"/>
</dbReference>
<evidence type="ECO:0000259" key="8">
    <source>
        <dbReference type="Pfam" id="PF07962"/>
    </source>
</evidence>
<dbReference type="AlphaFoldDB" id="A0A9P4Y8R0"/>
<gene>
    <name evidence="9" type="ORF">M406DRAFT_19751</name>
</gene>
<reference evidence="9" key="1">
    <citation type="journal article" date="2020" name="Phytopathology">
        <title>Genome sequence of the chestnut blight fungus Cryphonectria parasitica EP155: A fundamental resource for an archetypical invasive plant pathogen.</title>
        <authorList>
            <person name="Crouch J.A."/>
            <person name="Dawe A."/>
            <person name="Aerts A."/>
            <person name="Barry K."/>
            <person name="Churchill A.C.L."/>
            <person name="Grimwood J."/>
            <person name="Hillman B."/>
            <person name="Milgroom M.G."/>
            <person name="Pangilinan J."/>
            <person name="Smith M."/>
            <person name="Salamov A."/>
            <person name="Schmutz J."/>
            <person name="Yadav J."/>
            <person name="Grigoriev I.V."/>
            <person name="Nuss D."/>
        </authorList>
    </citation>
    <scope>NUCLEOTIDE SEQUENCE</scope>
    <source>
        <strain evidence="9">EP155</strain>
    </source>
</reference>
<evidence type="ECO:0000256" key="2">
    <source>
        <dbReference type="ARBA" id="ARBA00006075"/>
    </source>
</evidence>
<organism evidence="9 10">
    <name type="scientific">Cryphonectria parasitica (strain ATCC 38755 / EP155)</name>
    <dbReference type="NCBI Taxonomy" id="660469"/>
    <lineage>
        <taxon>Eukaryota</taxon>
        <taxon>Fungi</taxon>
        <taxon>Dikarya</taxon>
        <taxon>Ascomycota</taxon>
        <taxon>Pezizomycotina</taxon>
        <taxon>Sordariomycetes</taxon>
        <taxon>Sordariomycetidae</taxon>
        <taxon>Diaporthales</taxon>
        <taxon>Cryphonectriaceae</taxon>
        <taxon>Cryphonectria-Endothia species complex</taxon>
        <taxon>Cryphonectria</taxon>
    </lineage>
</organism>
<comment type="function">
    <text evidence="7">Plays an important role in the control of DNA replication and the maintenance of replication fork stability.</text>
</comment>
<evidence type="ECO:0000313" key="9">
    <source>
        <dbReference type="EMBL" id="KAF3768593.1"/>
    </source>
</evidence>
<evidence type="ECO:0000256" key="1">
    <source>
        <dbReference type="ARBA" id="ARBA00004123"/>
    </source>
</evidence>
<dbReference type="Pfam" id="PF07962">
    <property type="entry name" value="Swi3"/>
    <property type="match status" value="1"/>
</dbReference>
<keyword evidence="5 7" id="KW-0539">Nucleus</keyword>
<dbReference type="EMBL" id="MU032345">
    <property type="protein sequence ID" value="KAF3768593.1"/>
    <property type="molecule type" value="Genomic_DNA"/>
</dbReference>
<keyword evidence="6 7" id="KW-0131">Cell cycle</keyword>
<accession>A0A9P4Y8R0</accession>
<evidence type="ECO:0000256" key="3">
    <source>
        <dbReference type="ARBA" id="ARBA00022763"/>
    </source>
</evidence>
<evidence type="ECO:0000256" key="6">
    <source>
        <dbReference type="ARBA" id="ARBA00023306"/>
    </source>
</evidence>
<dbReference type="PANTHER" id="PTHR13220">
    <property type="entry name" value="TIMELESS INTERACTING-RELATED"/>
    <property type="match status" value="1"/>
</dbReference>